<sequence>MELEELRALRRRNKAQQMELRELKDRSHGDSQAVEQAAAVETPGMFHHQRKRGLEALAALTPKASDRNVGELFQDG</sequence>
<dbReference type="EMBL" id="UZAH01025705">
    <property type="protein sequence ID" value="VDO69064.1"/>
    <property type="molecule type" value="Genomic_DNA"/>
</dbReference>
<evidence type="ECO:0000313" key="2">
    <source>
        <dbReference type="Proteomes" id="UP000050761"/>
    </source>
</evidence>
<reference evidence="3" key="2">
    <citation type="submission" date="2019-09" db="UniProtKB">
        <authorList>
            <consortium name="WormBaseParasite"/>
        </authorList>
    </citation>
    <scope>IDENTIFICATION</scope>
</reference>
<dbReference type="AlphaFoldDB" id="A0A183FIB7"/>
<dbReference type="Proteomes" id="UP000050761">
    <property type="component" value="Unassembled WGS sequence"/>
</dbReference>
<reference evidence="1 2" key="1">
    <citation type="submission" date="2018-11" db="EMBL/GenBank/DDBJ databases">
        <authorList>
            <consortium name="Pathogen Informatics"/>
        </authorList>
    </citation>
    <scope>NUCLEOTIDE SEQUENCE [LARGE SCALE GENOMIC DNA]</scope>
</reference>
<keyword evidence="2" id="KW-1185">Reference proteome</keyword>
<dbReference type="WBParaSite" id="HPBE_0000662101-mRNA-1">
    <property type="protein sequence ID" value="HPBE_0000662101-mRNA-1"/>
    <property type="gene ID" value="HPBE_0000662101"/>
</dbReference>
<evidence type="ECO:0000313" key="3">
    <source>
        <dbReference type="WBParaSite" id="HPBE_0000662101-mRNA-1"/>
    </source>
</evidence>
<gene>
    <name evidence="1" type="ORF">HPBE_LOCUS6622</name>
</gene>
<accession>A0A3P7YCP2</accession>
<name>A0A183FIB7_HELPZ</name>
<accession>A0A183FIB7</accession>
<evidence type="ECO:0000313" key="1">
    <source>
        <dbReference type="EMBL" id="VDO69064.1"/>
    </source>
</evidence>
<protein>
    <submittedName>
        <fullName evidence="3">DUF3847 domain-containing protein</fullName>
    </submittedName>
</protein>
<organism evidence="2 3">
    <name type="scientific">Heligmosomoides polygyrus</name>
    <name type="common">Parasitic roundworm</name>
    <dbReference type="NCBI Taxonomy" id="6339"/>
    <lineage>
        <taxon>Eukaryota</taxon>
        <taxon>Metazoa</taxon>
        <taxon>Ecdysozoa</taxon>
        <taxon>Nematoda</taxon>
        <taxon>Chromadorea</taxon>
        <taxon>Rhabditida</taxon>
        <taxon>Rhabditina</taxon>
        <taxon>Rhabditomorpha</taxon>
        <taxon>Strongyloidea</taxon>
        <taxon>Heligmosomidae</taxon>
        <taxon>Heligmosomoides</taxon>
    </lineage>
</organism>
<proteinExistence type="predicted"/>